<protein>
    <recommendedName>
        <fullName evidence="1">diguanylate cyclase</fullName>
        <ecNumber evidence="1">2.7.7.65</ecNumber>
    </recommendedName>
</protein>
<dbReference type="NCBIfam" id="TIGR00254">
    <property type="entry name" value="GGDEF"/>
    <property type="match status" value="1"/>
</dbReference>
<dbReference type="Proteomes" id="UP000238007">
    <property type="component" value="Unassembled WGS sequence"/>
</dbReference>
<dbReference type="SUPFAM" id="SSF55073">
    <property type="entry name" value="Nucleotide cyclase"/>
    <property type="match status" value="1"/>
</dbReference>
<evidence type="ECO:0000259" key="3">
    <source>
        <dbReference type="PROSITE" id="PS50887"/>
    </source>
</evidence>
<dbReference type="Gene3D" id="3.30.70.270">
    <property type="match status" value="1"/>
</dbReference>
<dbReference type="Pfam" id="PF00990">
    <property type="entry name" value="GGDEF"/>
    <property type="match status" value="1"/>
</dbReference>
<dbReference type="AlphaFoldDB" id="A0A2T0W564"/>
<evidence type="ECO:0000313" key="5">
    <source>
        <dbReference type="Proteomes" id="UP000238007"/>
    </source>
</evidence>
<dbReference type="GO" id="GO:0043709">
    <property type="term" value="P:cell adhesion involved in single-species biofilm formation"/>
    <property type="evidence" value="ECO:0007669"/>
    <property type="project" value="TreeGrafter"/>
</dbReference>
<comment type="caution">
    <text evidence="4">The sequence shown here is derived from an EMBL/GenBank/DDBJ whole genome shotgun (WGS) entry which is preliminary data.</text>
</comment>
<accession>A0A2T0W564</accession>
<evidence type="ECO:0000256" key="1">
    <source>
        <dbReference type="ARBA" id="ARBA00012528"/>
    </source>
</evidence>
<dbReference type="PANTHER" id="PTHR45138:SF9">
    <property type="entry name" value="DIGUANYLATE CYCLASE DGCM-RELATED"/>
    <property type="match status" value="1"/>
</dbReference>
<proteinExistence type="predicted"/>
<dbReference type="InterPro" id="IPR000160">
    <property type="entry name" value="GGDEF_dom"/>
</dbReference>
<dbReference type="GO" id="GO:0005886">
    <property type="term" value="C:plasma membrane"/>
    <property type="evidence" value="ECO:0007669"/>
    <property type="project" value="TreeGrafter"/>
</dbReference>
<organism evidence="4 5">
    <name type="scientific">Yoonia maritima</name>
    <dbReference type="NCBI Taxonomy" id="1435347"/>
    <lineage>
        <taxon>Bacteria</taxon>
        <taxon>Pseudomonadati</taxon>
        <taxon>Pseudomonadota</taxon>
        <taxon>Alphaproteobacteria</taxon>
        <taxon>Rhodobacterales</taxon>
        <taxon>Paracoccaceae</taxon>
        <taxon>Yoonia</taxon>
    </lineage>
</organism>
<dbReference type="PROSITE" id="PS50887">
    <property type="entry name" value="GGDEF"/>
    <property type="match status" value="1"/>
</dbReference>
<reference evidence="4 5" key="1">
    <citation type="submission" date="2018-03" db="EMBL/GenBank/DDBJ databases">
        <title>Genomic Encyclopedia of Archaeal and Bacterial Type Strains, Phase II (KMG-II): from individual species to whole genera.</title>
        <authorList>
            <person name="Goeker M."/>
        </authorList>
    </citation>
    <scope>NUCLEOTIDE SEQUENCE [LARGE SCALE GENOMIC DNA]</scope>
    <source>
        <strain evidence="4 5">DSM 101533</strain>
    </source>
</reference>
<evidence type="ECO:0000256" key="2">
    <source>
        <dbReference type="ARBA" id="ARBA00034247"/>
    </source>
</evidence>
<dbReference type="GO" id="GO:0052621">
    <property type="term" value="F:diguanylate cyclase activity"/>
    <property type="evidence" value="ECO:0007669"/>
    <property type="project" value="UniProtKB-EC"/>
</dbReference>
<dbReference type="OrthoDB" id="9812260at2"/>
<dbReference type="PANTHER" id="PTHR45138">
    <property type="entry name" value="REGULATORY COMPONENTS OF SENSORY TRANSDUCTION SYSTEM"/>
    <property type="match status" value="1"/>
</dbReference>
<dbReference type="InterPro" id="IPR050469">
    <property type="entry name" value="Diguanylate_Cyclase"/>
</dbReference>
<sequence>MLDLDHFKVVNDSYGHPTGDQVLCEMGHAMTGLVRKTDLVGRLGGEEFAVFVPALTQSEAQSLGERMSLGAVYVDPFTQKHISVTASVGVVETGCCDSVDNMLRLADKALYHAKAAGRAQLVWIDCAGNAPSAVA</sequence>
<feature type="domain" description="GGDEF" evidence="3">
    <location>
        <begin position="1"/>
        <end position="126"/>
    </location>
</feature>
<dbReference type="InterPro" id="IPR043128">
    <property type="entry name" value="Rev_trsase/Diguanyl_cyclase"/>
</dbReference>
<evidence type="ECO:0000313" key="4">
    <source>
        <dbReference type="EMBL" id="PRY80392.1"/>
    </source>
</evidence>
<gene>
    <name evidence="4" type="ORF">CLV80_101244</name>
</gene>
<dbReference type="EMBL" id="PVTP01000001">
    <property type="protein sequence ID" value="PRY80392.1"/>
    <property type="molecule type" value="Genomic_DNA"/>
</dbReference>
<dbReference type="GO" id="GO:1902201">
    <property type="term" value="P:negative regulation of bacterial-type flagellum-dependent cell motility"/>
    <property type="evidence" value="ECO:0007669"/>
    <property type="project" value="TreeGrafter"/>
</dbReference>
<name>A0A2T0W564_9RHOB</name>
<dbReference type="CDD" id="cd01949">
    <property type="entry name" value="GGDEF"/>
    <property type="match status" value="1"/>
</dbReference>
<dbReference type="SMART" id="SM00267">
    <property type="entry name" value="GGDEF"/>
    <property type="match status" value="1"/>
</dbReference>
<comment type="catalytic activity">
    <reaction evidence="2">
        <text>2 GTP = 3',3'-c-di-GMP + 2 diphosphate</text>
        <dbReference type="Rhea" id="RHEA:24898"/>
        <dbReference type="ChEBI" id="CHEBI:33019"/>
        <dbReference type="ChEBI" id="CHEBI:37565"/>
        <dbReference type="ChEBI" id="CHEBI:58805"/>
        <dbReference type="EC" id="2.7.7.65"/>
    </reaction>
</comment>
<dbReference type="InterPro" id="IPR029787">
    <property type="entry name" value="Nucleotide_cyclase"/>
</dbReference>
<dbReference type="RefSeq" id="WP_106353909.1">
    <property type="nucleotide sequence ID" value="NZ_PVTP01000001.1"/>
</dbReference>
<dbReference type="EC" id="2.7.7.65" evidence="1"/>
<keyword evidence="5" id="KW-1185">Reference proteome</keyword>